<protein>
    <recommendedName>
        <fullName evidence="3">p-aminobenzoate N-oxygenase AurF</fullName>
    </recommendedName>
</protein>
<dbReference type="EMBL" id="PVNL01000042">
    <property type="protein sequence ID" value="PRQ08391.1"/>
    <property type="molecule type" value="Genomic_DNA"/>
</dbReference>
<dbReference type="InterPro" id="IPR012347">
    <property type="entry name" value="Ferritin-like"/>
</dbReference>
<proteinExistence type="predicted"/>
<gene>
    <name evidence="1" type="ORF">ENSA7_20180</name>
</gene>
<dbReference type="Proteomes" id="UP000238823">
    <property type="component" value="Unassembled WGS sequence"/>
</dbReference>
<sequence length="304" mass="33570">MSDQAPDAELAVPRAIEQMLAPAGERLGGAHRKQVHRDPWPAFEQFDPTPWSLEQRRAAALQWAGRARNEHGSVQQFGQLTQVLASACVELELLGVLARMITDEVRHAELCARLAAVIWPEGRTLEPKLFRWPQPRPPWSDPPSPRERLDPEPRLAWAAGAILTACCLGETLSRPMLEALVVVTTEPTAEAVSRQILRDEHLHATFGFEALALLLPCMSETARAGLQTQLAADFAGFERSVCGKIRIADVAETEVIIERGAPNLGVLTEHQYAVIFYSCLETEIFPKLRALGLDPDAAWRTRGG</sequence>
<dbReference type="RefSeq" id="WP_106089029.1">
    <property type="nucleotide sequence ID" value="NZ_PVNL01000042.1"/>
</dbReference>
<evidence type="ECO:0000313" key="2">
    <source>
        <dbReference type="Proteomes" id="UP000238823"/>
    </source>
</evidence>
<organism evidence="1 2">
    <name type="scientific">Enhygromyxa salina</name>
    <dbReference type="NCBI Taxonomy" id="215803"/>
    <lineage>
        <taxon>Bacteria</taxon>
        <taxon>Pseudomonadati</taxon>
        <taxon>Myxococcota</taxon>
        <taxon>Polyangia</taxon>
        <taxon>Nannocystales</taxon>
        <taxon>Nannocystaceae</taxon>
        <taxon>Enhygromyxa</taxon>
    </lineage>
</organism>
<dbReference type="InterPro" id="IPR009078">
    <property type="entry name" value="Ferritin-like_SF"/>
</dbReference>
<reference evidence="1 2" key="1">
    <citation type="submission" date="2018-03" db="EMBL/GenBank/DDBJ databases">
        <title>Draft Genome Sequences of the Obligatory Marine Myxobacteria Enhygromyxa salina SWB007.</title>
        <authorList>
            <person name="Poehlein A."/>
            <person name="Moghaddam J.A."/>
            <person name="Harms H."/>
            <person name="Alanjari M."/>
            <person name="Koenig G.M."/>
            <person name="Daniel R."/>
            <person name="Schaeberle T.F."/>
        </authorList>
    </citation>
    <scope>NUCLEOTIDE SEQUENCE [LARGE SCALE GENOMIC DNA]</scope>
    <source>
        <strain evidence="1 2">SWB007</strain>
    </source>
</reference>
<dbReference type="SUPFAM" id="SSF47240">
    <property type="entry name" value="Ferritin-like"/>
    <property type="match status" value="1"/>
</dbReference>
<evidence type="ECO:0008006" key="3">
    <source>
        <dbReference type="Google" id="ProtNLM"/>
    </source>
</evidence>
<evidence type="ECO:0000313" key="1">
    <source>
        <dbReference type="EMBL" id="PRQ08391.1"/>
    </source>
</evidence>
<dbReference type="Gene3D" id="1.20.1260.10">
    <property type="match status" value="1"/>
</dbReference>
<accession>A0A2S9YTF4</accession>
<comment type="caution">
    <text evidence="1">The sequence shown here is derived from an EMBL/GenBank/DDBJ whole genome shotgun (WGS) entry which is preliminary data.</text>
</comment>
<dbReference type="OrthoDB" id="5507904at2"/>
<dbReference type="AlphaFoldDB" id="A0A2S9YTF4"/>
<name>A0A2S9YTF4_9BACT</name>